<feature type="transmembrane region" description="Helical" evidence="2">
    <location>
        <begin position="221"/>
        <end position="252"/>
    </location>
</feature>
<keyword evidence="4" id="KW-1185">Reference proteome</keyword>
<proteinExistence type="predicted"/>
<dbReference type="PANTHER" id="PTHR34379:SF6">
    <property type="entry name" value="PROTEIN 3F"/>
    <property type="match status" value="1"/>
</dbReference>
<sequence>MTKDKKPRSPTCCPSFFGEPKLRGESSAGSQVSESDKWKSRRWLPLPRAWIQKSGSKTVPVDAPAALDKPAAAADVESEKAEARRRYNQSRSKSKLKLSGRGKSSEKPTSSKRRVQVAAPTAVPPAAPDQDNPLETNSTGVTTECRPDNLESDLQIPFQPHKGLSLCRKVETVWSGNGPSSQPGSPINRARIGPLTRSDSFRDLPLRKNPQQEGRGSLDPLVGMSVMMVILIIMVLWGKVCAILCTSTWLYAIPRMRLIGDKSDGSKNSGQDRPESDKLVGLDIGSEEYKKKVVLGGLLERNRRIPPREKGVSFS</sequence>
<evidence type="ECO:0000256" key="1">
    <source>
        <dbReference type="SAM" id="MobiDB-lite"/>
    </source>
</evidence>
<feature type="region of interest" description="Disordered" evidence="1">
    <location>
        <begin position="1"/>
        <end position="147"/>
    </location>
</feature>
<keyword evidence="2" id="KW-0812">Transmembrane</keyword>
<dbReference type="AlphaFoldDB" id="A0AAN7MRV7"/>
<keyword evidence="2" id="KW-0472">Membrane</keyword>
<feature type="compositionally biased region" description="Low complexity" evidence="1">
    <location>
        <begin position="59"/>
        <end position="75"/>
    </location>
</feature>
<gene>
    <name evidence="3" type="ORF">SAY86_025321</name>
</gene>
<dbReference type="EMBL" id="JAXQNO010000004">
    <property type="protein sequence ID" value="KAK4799956.1"/>
    <property type="molecule type" value="Genomic_DNA"/>
</dbReference>
<organism evidence="3 4">
    <name type="scientific">Trapa natans</name>
    <name type="common">Water chestnut</name>
    <dbReference type="NCBI Taxonomy" id="22666"/>
    <lineage>
        <taxon>Eukaryota</taxon>
        <taxon>Viridiplantae</taxon>
        <taxon>Streptophyta</taxon>
        <taxon>Embryophyta</taxon>
        <taxon>Tracheophyta</taxon>
        <taxon>Spermatophyta</taxon>
        <taxon>Magnoliopsida</taxon>
        <taxon>eudicotyledons</taxon>
        <taxon>Gunneridae</taxon>
        <taxon>Pentapetalae</taxon>
        <taxon>rosids</taxon>
        <taxon>malvids</taxon>
        <taxon>Myrtales</taxon>
        <taxon>Lythraceae</taxon>
        <taxon>Trapa</taxon>
    </lineage>
</organism>
<evidence type="ECO:0000313" key="4">
    <source>
        <dbReference type="Proteomes" id="UP001346149"/>
    </source>
</evidence>
<dbReference type="PANTHER" id="PTHR34379">
    <property type="entry name" value="OS07G0553800 PROTEIN"/>
    <property type="match status" value="1"/>
</dbReference>
<comment type="caution">
    <text evidence="3">The sequence shown here is derived from an EMBL/GenBank/DDBJ whole genome shotgun (WGS) entry which is preliminary data.</text>
</comment>
<name>A0AAN7MRV7_TRANT</name>
<feature type="compositionally biased region" description="Polar residues" evidence="1">
    <location>
        <begin position="133"/>
        <end position="142"/>
    </location>
</feature>
<dbReference type="Proteomes" id="UP001346149">
    <property type="component" value="Unassembled WGS sequence"/>
</dbReference>
<feature type="region of interest" description="Disordered" evidence="1">
    <location>
        <begin position="261"/>
        <end position="280"/>
    </location>
</feature>
<feature type="region of interest" description="Disordered" evidence="1">
    <location>
        <begin position="175"/>
        <end position="216"/>
    </location>
</feature>
<accession>A0AAN7MRV7</accession>
<dbReference type="InterPro" id="IPR040411">
    <property type="entry name" value="At5g23160-like"/>
</dbReference>
<reference evidence="3 4" key="1">
    <citation type="journal article" date="2023" name="Hortic Res">
        <title>Pangenome of water caltrop reveals structural variations and asymmetric subgenome divergence after allopolyploidization.</title>
        <authorList>
            <person name="Zhang X."/>
            <person name="Chen Y."/>
            <person name="Wang L."/>
            <person name="Yuan Y."/>
            <person name="Fang M."/>
            <person name="Shi L."/>
            <person name="Lu R."/>
            <person name="Comes H.P."/>
            <person name="Ma Y."/>
            <person name="Chen Y."/>
            <person name="Huang G."/>
            <person name="Zhou Y."/>
            <person name="Zheng Z."/>
            <person name="Qiu Y."/>
        </authorList>
    </citation>
    <scope>NUCLEOTIDE SEQUENCE [LARGE SCALE GENOMIC DNA]</scope>
    <source>
        <strain evidence="3">F231</strain>
    </source>
</reference>
<keyword evidence="2" id="KW-1133">Transmembrane helix</keyword>
<evidence type="ECO:0000313" key="3">
    <source>
        <dbReference type="EMBL" id="KAK4799956.1"/>
    </source>
</evidence>
<feature type="compositionally biased region" description="Basic residues" evidence="1">
    <location>
        <begin position="86"/>
        <end position="100"/>
    </location>
</feature>
<feature type="compositionally biased region" description="Low complexity" evidence="1">
    <location>
        <begin position="175"/>
        <end position="186"/>
    </location>
</feature>
<protein>
    <submittedName>
        <fullName evidence="3">Uncharacterized protein</fullName>
    </submittedName>
</protein>
<evidence type="ECO:0000256" key="2">
    <source>
        <dbReference type="SAM" id="Phobius"/>
    </source>
</evidence>